<name>A0A8S5VA39_9CAUD</name>
<protein>
    <submittedName>
        <fullName evidence="1">Uncharacterized protein</fullName>
    </submittedName>
</protein>
<organism evidence="1">
    <name type="scientific">Siphoviridae sp. cthGz5</name>
    <dbReference type="NCBI Taxonomy" id="2825613"/>
    <lineage>
        <taxon>Viruses</taxon>
        <taxon>Duplodnaviria</taxon>
        <taxon>Heunggongvirae</taxon>
        <taxon>Uroviricota</taxon>
        <taxon>Caudoviricetes</taxon>
    </lineage>
</organism>
<sequence length="173" mass="18749">MASADRKALVRNKIADYIKVGDKFELMGTGFKSVNESPSAQTDSTTYINETSSSTDIIGYETEFSYEADHIPSQAAITALWKDGRDHNTGGDAQHEYIRVDLYNPIGNPTETSALFKARKFIVANEVSDYEGDGGEKVSVSGTLHAVGDPIQGKFDTVTKTFTAGDFKGAYDA</sequence>
<dbReference type="EMBL" id="BK016232">
    <property type="protein sequence ID" value="DAG03617.1"/>
    <property type="molecule type" value="Genomic_DNA"/>
</dbReference>
<reference evidence="1" key="1">
    <citation type="journal article" date="2021" name="Proc. Natl. Acad. Sci. U.S.A.">
        <title>A Catalog of Tens of Thousands of Viruses from Human Metagenomes Reveals Hidden Associations with Chronic Diseases.</title>
        <authorList>
            <person name="Tisza M.J."/>
            <person name="Buck C.B."/>
        </authorList>
    </citation>
    <scope>NUCLEOTIDE SEQUENCE</scope>
    <source>
        <strain evidence="1">CthGz5</strain>
    </source>
</reference>
<evidence type="ECO:0000313" key="1">
    <source>
        <dbReference type="EMBL" id="DAG03617.1"/>
    </source>
</evidence>
<proteinExistence type="predicted"/>
<accession>A0A8S5VA39</accession>